<evidence type="ECO:0000313" key="3">
    <source>
        <dbReference type="EMBL" id="KAK5819769.1"/>
    </source>
</evidence>
<dbReference type="EMBL" id="JARKNE010000007">
    <property type="protein sequence ID" value="KAK5819769.1"/>
    <property type="molecule type" value="Genomic_DNA"/>
</dbReference>
<accession>A0ABR0PEP2</accession>
<feature type="domain" description="Zinc knuckle CX2CX4HX4C" evidence="2">
    <location>
        <begin position="73"/>
        <end position="97"/>
    </location>
</feature>
<proteinExistence type="predicted"/>
<feature type="region of interest" description="Disordered" evidence="1">
    <location>
        <begin position="178"/>
        <end position="198"/>
    </location>
</feature>
<dbReference type="Pfam" id="PF14392">
    <property type="entry name" value="zf-CCHC_4"/>
    <property type="match status" value="1"/>
</dbReference>
<comment type="caution">
    <text evidence="3">The sequence shown here is derived from an EMBL/GenBank/DDBJ whole genome shotgun (WGS) entry which is preliminary data.</text>
</comment>
<sequence length="216" mass="24098">MESEFAGLTLDEEEDAILQIEVDPNSVSEGGVLNLVGCFLTANIVHFPTMKSTIANLWNPVKGVQIRDLGEKRFKYERLALFCFYCGRLGHSDSFCAAKMELGSEIANMGWDLTLRAQTKRAQTMSSVWLREEGGVVSRFNLEGKKVHSSLENDETLGGQIKTAMDHDLENEVIIGEEGKKRPRGDIEESSTMMGRNRRMSEVTHLLSAVAKRQAD</sequence>
<keyword evidence="4" id="KW-1185">Reference proteome</keyword>
<gene>
    <name evidence="3" type="ORF">PVK06_024792</name>
</gene>
<name>A0ABR0PEP2_GOSAR</name>
<feature type="compositionally biased region" description="Basic and acidic residues" evidence="1">
    <location>
        <begin position="178"/>
        <end position="187"/>
    </location>
</feature>
<dbReference type="InterPro" id="IPR025836">
    <property type="entry name" value="Zn_knuckle_CX2CX4HX4C"/>
</dbReference>
<dbReference type="Proteomes" id="UP001358586">
    <property type="component" value="Chromosome 7"/>
</dbReference>
<evidence type="ECO:0000259" key="2">
    <source>
        <dbReference type="Pfam" id="PF14392"/>
    </source>
</evidence>
<reference evidence="3 4" key="1">
    <citation type="submission" date="2023-03" db="EMBL/GenBank/DDBJ databases">
        <title>WGS of Gossypium arboreum.</title>
        <authorList>
            <person name="Yu D."/>
        </authorList>
    </citation>
    <scope>NUCLEOTIDE SEQUENCE [LARGE SCALE GENOMIC DNA]</scope>
    <source>
        <tissue evidence="3">Leaf</tissue>
    </source>
</reference>
<evidence type="ECO:0000256" key="1">
    <source>
        <dbReference type="SAM" id="MobiDB-lite"/>
    </source>
</evidence>
<evidence type="ECO:0000313" key="4">
    <source>
        <dbReference type="Proteomes" id="UP001358586"/>
    </source>
</evidence>
<organism evidence="3 4">
    <name type="scientific">Gossypium arboreum</name>
    <name type="common">Tree cotton</name>
    <name type="synonym">Gossypium nanking</name>
    <dbReference type="NCBI Taxonomy" id="29729"/>
    <lineage>
        <taxon>Eukaryota</taxon>
        <taxon>Viridiplantae</taxon>
        <taxon>Streptophyta</taxon>
        <taxon>Embryophyta</taxon>
        <taxon>Tracheophyta</taxon>
        <taxon>Spermatophyta</taxon>
        <taxon>Magnoliopsida</taxon>
        <taxon>eudicotyledons</taxon>
        <taxon>Gunneridae</taxon>
        <taxon>Pentapetalae</taxon>
        <taxon>rosids</taxon>
        <taxon>malvids</taxon>
        <taxon>Malvales</taxon>
        <taxon>Malvaceae</taxon>
        <taxon>Malvoideae</taxon>
        <taxon>Gossypium</taxon>
    </lineage>
</organism>
<protein>
    <recommendedName>
        <fullName evidence="2">Zinc knuckle CX2CX4HX4C domain-containing protein</fullName>
    </recommendedName>
</protein>